<evidence type="ECO:0000313" key="3">
    <source>
        <dbReference type="WBParaSite" id="TCNE_0000904601-mRNA-1"/>
    </source>
</evidence>
<reference evidence="1 2" key="2">
    <citation type="submission" date="2018-11" db="EMBL/GenBank/DDBJ databases">
        <authorList>
            <consortium name="Pathogen Informatics"/>
        </authorList>
    </citation>
    <scope>NUCLEOTIDE SEQUENCE [LARGE SCALE GENOMIC DNA]</scope>
</reference>
<reference evidence="3" key="1">
    <citation type="submission" date="2016-06" db="UniProtKB">
        <authorList>
            <consortium name="WormBaseParasite"/>
        </authorList>
    </citation>
    <scope>IDENTIFICATION</scope>
</reference>
<gene>
    <name evidence="1" type="ORF">TCNE_LOCUS9046</name>
</gene>
<accession>A0A183UKM6</accession>
<protein>
    <submittedName>
        <fullName evidence="3">DDE_Tnp_1_7 domain-containing protein</fullName>
    </submittedName>
</protein>
<sequence length="83" mass="9392">MPLLNSYDGVCYGNDFSERSEVSREQNSGYVKFIWIVTCNLLEEQASSYSAGFMKKNVFFPKSQPSTETVIMDDSDFTTAPKL</sequence>
<organism evidence="2 3">
    <name type="scientific">Toxocara canis</name>
    <name type="common">Canine roundworm</name>
    <dbReference type="NCBI Taxonomy" id="6265"/>
    <lineage>
        <taxon>Eukaryota</taxon>
        <taxon>Metazoa</taxon>
        <taxon>Ecdysozoa</taxon>
        <taxon>Nematoda</taxon>
        <taxon>Chromadorea</taxon>
        <taxon>Rhabditida</taxon>
        <taxon>Spirurina</taxon>
        <taxon>Ascaridomorpha</taxon>
        <taxon>Ascaridoidea</taxon>
        <taxon>Toxocaridae</taxon>
        <taxon>Toxocara</taxon>
    </lineage>
</organism>
<keyword evidence="2" id="KW-1185">Reference proteome</keyword>
<dbReference type="Proteomes" id="UP000050794">
    <property type="component" value="Unassembled WGS sequence"/>
</dbReference>
<dbReference type="AlphaFoldDB" id="A0A183UKM6"/>
<name>A0A183UKM6_TOXCA</name>
<dbReference type="EMBL" id="UYWY01020062">
    <property type="protein sequence ID" value="VDM40367.1"/>
    <property type="molecule type" value="Genomic_DNA"/>
</dbReference>
<evidence type="ECO:0000313" key="1">
    <source>
        <dbReference type="EMBL" id="VDM40367.1"/>
    </source>
</evidence>
<dbReference type="WBParaSite" id="TCNE_0000904601-mRNA-1">
    <property type="protein sequence ID" value="TCNE_0000904601-mRNA-1"/>
    <property type="gene ID" value="TCNE_0000904601"/>
</dbReference>
<proteinExistence type="predicted"/>
<evidence type="ECO:0000313" key="2">
    <source>
        <dbReference type="Proteomes" id="UP000050794"/>
    </source>
</evidence>